<proteinExistence type="predicted"/>
<organism evidence="2 3">
    <name type="scientific">Corynebacterium kalidii</name>
    <dbReference type="NCBI Taxonomy" id="2931982"/>
    <lineage>
        <taxon>Bacteria</taxon>
        <taxon>Bacillati</taxon>
        <taxon>Actinomycetota</taxon>
        <taxon>Actinomycetes</taxon>
        <taxon>Mycobacteriales</taxon>
        <taxon>Corynebacteriaceae</taxon>
        <taxon>Corynebacterium</taxon>
    </lineage>
</organism>
<sequence length="229" mass="25284">MTTAAHFDPTHLLSFDLETTGTDPFTARIVTSALISIKGRQRDDLEMLADPGIPIPEGAAKVHGISTEYAREHGRPHDEVLAETVERIRAGWRDGATVIVYNAAYDLTVLRSLDPGFTVDGPVVDPLVIDKAKDPYRKGKRQLEPVCAHWGVTLDNAHEATADALAAARVAWKLARAYPELTEMTSDELMLQQATWHYESQSGLKKYFEDKGQTDRAATVNTSWPLQSS</sequence>
<dbReference type="RefSeq" id="WP_244805082.1">
    <property type="nucleotide sequence ID" value="NZ_JALIEA010000017.1"/>
</dbReference>
<name>A0A9X1WL66_9CORY</name>
<evidence type="ECO:0000313" key="2">
    <source>
        <dbReference type="EMBL" id="MCJ7859360.1"/>
    </source>
</evidence>
<dbReference type="SUPFAM" id="SSF53098">
    <property type="entry name" value="Ribonuclease H-like"/>
    <property type="match status" value="1"/>
</dbReference>
<dbReference type="SMART" id="SM00479">
    <property type="entry name" value="EXOIII"/>
    <property type="match status" value="1"/>
</dbReference>
<protein>
    <submittedName>
        <fullName evidence="2">3'-5' exonuclease</fullName>
    </submittedName>
</protein>
<dbReference type="InterPro" id="IPR036397">
    <property type="entry name" value="RNaseH_sf"/>
</dbReference>
<dbReference type="CDD" id="cd06127">
    <property type="entry name" value="DEDDh"/>
    <property type="match status" value="1"/>
</dbReference>
<feature type="domain" description="Exonuclease" evidence="1">
    <location>
        <begin position="11"/>
        <end position="180"/>
    </location>
</feature>
<gene>
    <name evidence="2" type="ORF">MUN33_11660</name>
</gene>
<comment type="caution">
    <text evidence="2">The sequence shown here is derived from an EMBL/GenBank/DDBJ whole genome shotgun (WGS) entry which is preliminary data.</text>
</comment>
<dbReference type="GO" id="GO:0003676">
    <property type="term" value="F:nucleic acid binding"/>
    <property type="evidence" value="ECO:0007669"/>
    <property type="project" value="InterPro"/>
</dbReference>
<keyword evidence="2" id="KW-0378">Hydrolase</keyword>
<dbReference type="GO" id="GO:0004527">
    <property type="term" value="F:exonuclease activity"/>
    <property type="evidence" value="ECO:0007669"/>
    <property type="project" value="UniProtKB-KW"/>
</dbReference>
<dbReference type="Proteomes" id="UP001139207">
    <property type="component" value="Unassembled WGS sequence"/>
</dbReference>
<dbReference type="Pfam" id="PF00929">
    <property type="entry name" value="RNase_T"/>
    <property type="match status" value="1"/>
</dbReference>
<dbReference type="NCBIfam" id="NF005927">
    <property type="entry name" value="PRK07942.1"/>
    <property type="match status" value="1"/>
</dbReference>
<evidence type="ECO:0000313" key="3">
    <source>
        <dbReference type="Proteomes" id="UP001139207"/>
    </source>
</evidence>
<accession>A0A9X1WL66</accession>
<evidence type="ECO:0000259" key="1">
    <source>
        <dbReference type="SMART" id="SM00479"/>
    </source>
</evidence>
<keyword evidence="3" id="KW-1185">Reference proteome</keyword>
<dbReference type="Gene3D" id="3.30.420.10">
    <property type="entry name" value="Ribonuclease H-like superfamily/Ribonuclease H"/>
    <property type="match status" value="1"/>
</dbReference>
<keyword evidence="2" id="KW-0269">Exonuclease</keyword>
<dbReference type="InterPro" id="IPR013520">
    <property type="entry name" value="Ribonucl_H"/>
</dbReference>
<keyword evidence="2" id="KW-0540">Nuclease</keyword>
<dbReference type="EMBL" id="JALIEA010000017">
    <property type="protein sequence ID" value="MCJ7859360.1"/>
    <property type="molecule type" value="Genomic_DNA"/>
</dbReference>
<dbReference type="AlphaFoldDB" id="A0A9X1WL66"/>
<reference evidence="2" key="1">
    <citation type="submission" date="2022-04" db="EMBL/GenBank/DDBJ databases">
        <title>Corynebacterium kalidii LD5P10.</title>
        <authorList>
            <person name="Sun J.Q."/>
        </authorList>
    </citation>
    <scope>NUCLEOTIDE SEQUENCE</scope>
    <source>
        <strain evidence="2">LD5P10</strain>
    </source>
</reference>
<dbReference type="InterPro" id="IPR012337">
    <property type="entry name" value="RNaseH-like_sf"/>
</dbReference>